<dbReference type="GO" id="GO:0072354">
    <property type="term" value="F:histone H3T3 kinase activity"/>
    <property type="evidence" value="ECO:0007669"/>
    <property type="project" value="TreeGrafter"/>
</dbReference>
<dbReference type="VEuPathDB" id="VectorBase:LDEU006334"/>
<evidence type="ECO:0000256" key="4">
    <source>
        <dbReference type="ARBA" id="ARBA00022454"/>
    </source>
</evidence>
<keyword evidence="9" id="KW-0418">Kinase</keyword>
<evidence type="ECO:0000313" key="15">
    <source>
        <dbReference type="EMBL" id="RWS25706.1"/>
    </source>
</evidence>
<evidence type="ECO:0000256" key="2">
    <source>
        <dbReference type="ARBA" id="ARBA00004496"/>
    </source>
</evidence>
<evidence type="ECO:0000256" key="6">
    <source>
        <dbReference type="ARBA" id="ARBA00022527"/>
    </source>
</evidence>
<gene>
    <name evidence="15" type="ORF">B4U80_08937</name>
</gene>
<name>A0A443SDW0_9ACAR</name>
<evidence type="ECO:0000256" key="3">
    <source>
        <dbReference type="ARBA" id="ARBA00012513"/>
    </source>
</evidence>
<feature type="domain" description="Protein kinase" evidence="14">
    <location>
        <begin position="400"/>
        <end position="723"/>
    </location>
</feature>
<dbReference type="Pfam" id="PF12330">
    <property type="entry name" value="Haspin_kinase"/>
    <property type="match status" value="1"/>
</dbReference>
<dbReference type="PANTHER" id="PTHR24419:SF18">
    <property type="entry name" value="SERINE_THREONINE-PROTEIN KINASE HASPIN"/>
    <property type="match status" value="1"/>
</dbReference>
<evidence type="ECO:0000256" key="10">
    <source>
        <dbReference type="ARBA" id="ARBA00022840"/>
    </source>
</evidence>
<dbReference type="GO" id="GO:0000278">
    <property type="term" value="P:mitotic cell cycle"/>
    <property type="evidence" value="ECO:0007669"/>
    <property type="project" value="TreeGrafter"/>
</dbReference>
<dbReference type="GO" id="GO:0005737">
    <property type="term" value="C:cytoplasm"/>
    <property type="evidence" value="ECO:0007669"/>
    <property type="project" value="UniProtKB-SubCell"/>
</dbReference>
<dbReference type="InterPro" id="IPR017441">
    <property type="entry name" value="Protein_kinase_ATP_BS"/>
</dbReference>
<sequence>MTEKHVMFADLPVKCVTRKESKKQRKPAKKNKDNYPDCTKEALLRAFENANLPDYDEILKHELHVTKIKASEVDAPPKKPSPPLHKLMEPFHDLIDWSRVDLNSDYPFVSPSKRRRKSVDNSASDSVIFQDVENNTDELNQSETNEHYTVGQIEQSMESFVENSFRVPLQSLGNKVSVPLNNPKVSVVSACDSVSKGIATSTPIQVNRKDKTLHNLSRIALTQIELSQNNSCSDNSEGDSFKSWNIVNRLGSSLFKPQHIPSFSKKQRSFSVCVEKPEVQCFTAAEPQLRKSNRRKSSFSGKTFRRRSVAYEPNFGSLMTTNRSVLPFEKIPFSVLAEALNTEEDLRSLVNSSFAAAFSSSKCVFVDGEEKTFTAKEKVLLLCTPSVVISFKDLLSEVNLTTYRKIGEGSYGEVFECSTADGSNVVIKVIAMPMSGLCEENVYDQILPELMISNSLSAFCNGNNNRAFNFINMKHAACVKGRFPAPLLREWQRFQQQVGTENINPAQFTSNQLYIVMFLANGGEDLESHEFYSAVEALSVFQQITCSLAAAECEYEFEHRDLHWGNILIASTNDRQLHYVIKKNCVNVDTNGVLVSIIDFSLSRMCKDDVIVFDDLSKYNDLFQGKGDYQFNIYRKMRKENNNDWQRFSPHTNILWLHYILKKLCECKKYRSKSQAHVKALNTLKDIAKSIVKHKSAHEFVLASQLFVKMCDTENRPLRNRRI</sequence>
<evidence type="ECO:0000256" key="1">
    <source>
        <dbReference type="ARBA" id="ARBA00004286"/>
    </source>
</evidence>
<dbReference type="Proteomes" id="UP000288716">
    <property type="component" value="Unassembled WGS sequence"/>
</dbReference>
<evidence type="ECO:0000256" key="5">
    <source>
        <dbReference type="ARBA" id="ARBA00022490"/>
    </source>
</evidence>
<dbReference type="FunFam" id="1.10.510.10:FF:000401">
    <property type="entry name" value="serine/threonine-protein kinase haspin"/>
    <property type="match status" value="1"/>
</dbReference>
<dbReference type="GO" id="GO:0005524">
    <property type="term" value="F:ATP binding"/>
    <property type="evidence" value="ECO:0007669"/>
    <property type="project" value="UniProtKB-UniRule"/>
</dbReference>
<reference evidence="15 16" key="1">
    <citation type="journal article" date="2018" name="Gigascience">
        <title>Genomes of trombidid mites reveal novel predicted allergens and laterally-transferred genes associated with secondary metabolism.</title>
        <authorList>
            <person name="Dong X."/>
            <person name="Chaisiri K."/>
            <person name="Xia D."/>
            <person name="Armstrong S.D."/>
            <person name="Fang Y."/>
            <person name="Donnelly M.J."/>
            <person name="Kadowaki T."/>
            <person name="McGarry J.W."/>
            <person name="Darby A.C."/>
            <person name="Makepeace B.L."/>
        </authorList>
    </citation>
    <scope>NUCLEOTIDE SEQUENCE [LARGE SCALE GENOMIC DNA]</scope>
    <source>
        <strain evidence="15">UoL-UT</strain>
    </source>
</reference>
<dbReference type="SMART" id="SM01331">
    <property type="entry name" value="DUF3635"/>
    <property type="match status" value="1"/>
</dbReference>
<comment type="catalytic activity">
    <reaction evidence="12">
        <text>L-seryl-[protein] + ATP = O-phospho-L-seryl-[protein] + ADP + H(+)</text>
        <dbReference type="Rhea" id="RHEA:17989"/>
        <dbReference type="Rhea" id="RHEA-COMP:9863"/>
        <dbReference type="Rhea" id="RHEA-COMP:11604"/>
        <dbReference type="ChEBI" id="CHEBI:15378"/>
        <dbReference type="ChEBI" id="CHEBI:29999"/>
        <dbReference type="ChEBI" id="CHEBI:30616"/>
        <dbReference type="ChEBI" id="CHEBI:83421"/>
        <dbReference type="ChEBI" id="CHEBI:456216"/>
        <dbReference type="EC" id="2.7.11.1"/>
    </reaction>
</comment>
<evidence type="ECO:0000256" key="9">
    <source>
        <dbReference type="ARBA" id="ARBA00022777"/>
    </source>
</evidence>
<keyword evidence="7" id="KW-0808">Transferase</keyword>
<organism evidence="15 16">
    <name type="scientific">Leptotrombidium deliense</name>
    <dbReference type="NCBI Taxonomy" id="299467"/>
    <lineage>
        <taxon>Eukaryota</taxon>
        <taxon>Metazoa</taxon>
        <taxon>Ecdysozoa</taxon>
        <taxon>Arthropoda</taxon>
        <taxon>Chelicerata</taxon>
        <taxon>Arachnida</taxon>
        <taxon>Acari</taxon>
        <taxon>Acariformes</taxon>
        <taxon>Trombidiformes</taxon>
        <taxon>Prostigmata</taxon>
        <taxon>Anystina</taxon>
        <taxon>Parasitengona</taxon>
        <taxon>Trombiculoidea</taxon>
        <taxon>Trombiculidae</taxon>
        <taxon>Leptotrombidium</taxon>
    </lineage>
</organism>
<feature type="binding site" evidence="13">
    <location>
        <position position="428"/>
    </location>
    <ligand>
        <name>ATP</name>
        <dbReference type="ChEBI" id="CHEBI:30616"/>
    </ligand>
</feature>
<dbReference type="SUPFAM" id="SSF56112">
    <property type="entry name" value="Protein kinase-like (PK-like)"/>
    <property type="match status" value="1"/>
</dbReference>
<evidence type="ECO:0000256" key="13">
    <source>
        <dbReference type="PROSITE-ProRule" id="PRU10141"/>
    </source>
</evidence>
<dbReference type="Gene3D" id="1.10.510.10">
    <property type="entry name" value="Transferase(Phosphotransferase) domain 1"/>
    <property type="match status" value="1"/>
</dbReference>
<dbReference type="AlphaFoldDB" id="A0A443SDW0"/>
<dbReference type="InterPro" id="IPR011009">
    <property type="entry name" value="Kinase-like_dom_sf"/>
</dbReference>
<dbReference type="EC" id="2.7.11.1" evidence="3"/>
<keyword evidence="10 13" id="KW-0067">ATP-binding</keyword>
<keyword evidence="8 13" id="KW-0547">Nucleotide-binding</keyword>
<proteinExistence type="predicted"/>
<keyword evidence="4" id="KW-0158">Chromosome</keyword>
<evidence type="ECO:0000313" key="16">
    <source>
        <dbReference type="Proteomes" id="UP000288716"/>
    </source>
</evidence>
<evidence type="ECO:0000256" key="7">
    <source>
        <dbReference type="ARBA" id="ARBA00022679"/>
    </source>
</evidence>
<dbReference type="PANTHER" id="PTHR24419">
    <property type="entry name" value="INTERLEUKIN-1 RECEPTOR-ASSOCIATED KINASE"/>
    <property type="match status" value="1"/>
</dbReference>
<keyword evidence="16" id="KW-1185">Reference proteome</keyword>
<dbReference type="GO" id="GO:0035556">
    <property type="term" value="P:intracellular signal transduction"/>
    <property type="evidence" value="ECO:0007669"/>
    <property type="project" value="TreeGrafter"/>
</dbReference>
<dbReference type="PROSITE" id="PS00107">
    <property type="entry name" value="PROTEIN_KINASE_ATP"/>
    <property type="match status" value="1"/>
</dbReference>
<keyword evidence="5" id="KW-0963">Cytoplasm</keyword>
<evidence type="ECO:0000256" key="8">
    <source>
        <dbReference type="ARBA" id="ARBA00022741"/>
    </source>
</evidence>
<dbReference type="OrthoDB" id="6421756at2759"/>
<dbReference type="InterPro" id="IPR000719">
    <property type="entry name" value="Prot_kinase_dom"/>
</dbReference>
<evidence type="ECO:0000256" key="12">
    <source>
        <dbReference type="ARBA" id="ARBA00048679"/>
    </source>
</evidence>
<protein>
    <recommendedName>
        <fullName evidence="3">non-specific serine/threonine protein kinase</fullName>
        <ecNumber evidence="3">2.7.11.1</ecNumber>
    </recommendedName>
</protein>
<evidence type="ECO:0000256" key="11">
    <source>
        <dbReference type="ARBA" id="ARBA00047899"/>
    </source>
</evidence>
<accession>A0A443SDW0</accession>
<dbReference type="GO" id="GO:0005634">
    <property type="term" value="C:nucleus"/>
    <property type="evidence" value="ECO:0007669"/>
    <property type="project" value="TreeGrafter"/>
</dbReference>
<comment type="catalytic activity">
    <reaction evidence="11">
        <text>L-threonyl-[protein] + ATP = O-phospho-L-threonyl-[protein] + ADP + H(+)</text>
        <dbReference type="Rhea" id="RHEA:46608"/>
        <dbReference type="Rhea" id="RHEA-COMP:11060"/>
        <dbReference type="Rhea" id="RHEA-COMP:11605"/>
        <dbReference type="ChEBI" id="CHEBI:15378"/>
        <dbReference type="ChEBI" id="CHEBI:30013"/>
        <dbReference type="ChEBI" id="CHEBI:30616"/>
        <dbReference type="ChEBI" id="CHEBI:61977"/>
        <dbReference type="ChEBI" id="CHEBI:456216"/>
        <dbReference type="EC" id="2.7.11.1"/>
    </reaction>
</comment>
<dbReference type="InterPro" id="IPR024604">
    <property type="entry name" value="GSG2_C"/>
</dbReference>
<dbReference type="PROSITE" id="PS50011">
    <property type="entry name" value="PROTEIN_KINASE_DOM"/>
    <property type="match status" value="1"/>
</dbReference>
<dbReference type="SMART" id="SM00220">
    <property type="entry name" value="S_TKc"/>
    <property type="match status" value="1"/>
</dbReference>
<dbReference type="Gene3D" id="3.30.200.20">
    <property type="entry name" value="Phosphorylase Kinase, domain 1"/>
    <property type="match status" value="1"/>
</dbReference>
<evidence type="ECO:0000259" key="14">
    <source>
        <dbReference type="PROSITE" id="PS50011"/>
    </source>
</evidence>
<dbReference type="EMBL" id="NCKV01003452">
    <property type="protein sequence ID" value="RWS25706.1"/>
    <property type="molecule type" value="Genomic_DNA"/>
</dbReference>
<keyword evidence="6" id="KW-0723">Serine/threonine-protein kinase</keyword>
<comment type="caution">
    <text evidence="15">The sequence shown here is derived from an EMBL/GenBank/DDBJ whole genome shotgun (WGS) entry which is preliminary data.</text>
</comment>
<comment type="subcellular location">
    <subcellularLocation>
        <location evidence="1">Chromosome</location>
    </subcellularLocation>
    <subcellularLocation>
        <location evidence="2">Cytoplasm</location>
    </subcellularLocation>
</comment>
<dbReference type="GO" id="GO:0005694">
    <property type="term" value="C:chromosome"/>
    <property type="evidence" value="ECO:0007669"/>
    <property type="project" value="UniProtKB-SubCell"/>
</dbReference>